<sequence length="67" mass="6498">MTCGAGLGGTHPSVAPPYRAAAAACANSPAEVNRRMGSLAIAVAITASIAADSPGTRSLTVGGGWCR</sequence>
<accession>A0A0U0R3P5</accession>
<gene>
    <name evidence="1" type="ORF">ERS007703_01867</name>
</gene>
<organism evidence="1 2">
    <name type="scientific">Mycobacterium tuberculosis</name>
    <dbReference type="NCBI Taxonomy" id="1773"/>
    <lineage>
        <taxon>Bacteria</taxon>
        <taxon>Bacillati</taxon>
        <taxon>Actinomycetota</taxon>
        <taxon>Actinomycetes</taxon>
        <taxon>Mycobacteriales</taxon>
        <taxon>Mycobacteriaceae</taxon>
        <taxon>Mycobacterium</taxon>
        <taxon>Mycobacterium tuberculosis complex</taxon>
    </lineage>
</organism>
<proteinExistence type="predicted"/>
<dbReference type="AlphaFoldDB" id="A0A0U0R3P5"/>
<reference evidence="2" key="1">
    <citation type="submission" date="2015-03" db="EMBL/GenBank/DDBJ databases">
        <authorList>
            <consortium name="Pathogen Informatics"/>
        </authorList>
    </citation>
    <scope>NUCLEOTIDE SEQUENCE [LARGE SCALE GENOMIC DNA]</scope>
    <source>
        <strain evidence="2">K00500041</strain>
    </source>
</reference>
<dbReference type="EMBL" id="CSAE01000177">
    <property type="protein sequence ID" value="COV68861.1"/>
    <property type="molecule type" value="Genomic_DNA"/>
</dbReference>
<protein>
    <submittedName>
        <fullName evidence="1">Uncharacterized protein</fullName>
    </submittedName>
</protein>
<evidence type="ECO:0000313" key="2">
    <source>
        <dbReference type="Proteomes" id="UP000038802"/>
    </source>
</evidence>
<dbReference type="Proteomes" id="UP000038802">
    <property type="component" value="Unassembled WGS sequence"/>
</dbReference>
<name>A0A0U0R3P5_MYCTX</name>
<evidence type="ECO:0000313" key="1">
    <source>
        <dbReference type="EMBL" id="COV68861.1"/>
    </source>
</evidence>